<dbReference type="Proteomes" id="UP001497602">
    <property type="component" value="Unassembled WGS sequence"/>
</dbReference>
<evidence type="ECO:0000313" key="1">
    <source>
        <dbReference type="EMBL" id="CAL2105030.1"/>
    </source>
</evidence>
<sequence length="79" mass="9014">MQNLEIAKEVFTTINQKVIQSKFFTGIEIASYKKGNTYTDELCVRVLVNNPNVTHQQLNIPTSLNNIPIIIETRIIKPL</sequence>
<keyword evidence="2" id="KW-1185">Reference proteome</keyword>
<organism evidence="1 2">
    <name type="scientific">Tenacibaculum vairaonense</name>
    <dbReference type="NCBI Taxonomy" id="3137860"/>
    <lineage>
        <taxon>Bacteria</taxon>
        <taxon>Pseudomonadati</taxon>
        <taxon>Bacteroidota</taxon>
        <taxon>Flavobacteriia</taxon>
        <taxon>Flavobacteriales</taxon>
        <taxon>Flavobacteriaceae</taxon>
        <taxon>Tenacibaculum</taxon>
    </lineage>
</organism>
<dbReference type="RefSeq" id="WP_348705882.1">
    <property type="nucleotide sequence ID" value="NZ_CAXIYA010000036.1"/>
</dbReference>
<evidence type="ECO:0000313" key="2">
    <source>
        <dbReference type="Proteomes" id="UP001497602"/>
    </source>
</evidence>
<protein>
    <submittedName>
        <fullName evidence="1">Uncharacterized protein</fullName>
    </submittedName>
</protein>
<gene>
    <name evidence="1" type="ORF">T190115A13A_120025</name>
</gene>
<reference evidence="1 2" key="1">
    <citation type="submission" date="2024-05" db="EMBL/GenBank/DDBJ databases">
        <authorList>
            <person name="Duchaud E."/>
        </authorList>
    </citation>
    <scope>NUCLEOTIDE SEQUENCE [LARGE SCALE GENOMIC DNA]</scope>
    <source>
        <strain evidence="1">Ena-SAMPLE-TAB-13-05-2024-13:56:06:370-140305</strain>
    </source>
</reference>
<accession>A0ABM9PHF0</accession>
<proteinExistence type="predicted"/>
<name>A0ABM9PHF0_9FLAO</name>
<comment type="caution">
    <text evidence="1">The sequence shown here is derived from an EMBL/GenBank/DDBJ whole genome shotgun (WGS) entry which is preliminary data.</text>
</comment>
<dbReference type="EMBL" id="CAXJRC010000003">
    <property type="protein sequence ID" value="CAL2105030.1"/>
    <property type="molecule type" value="Genomic_DNA"/>
</dbReference>